<organism evidence="1 2">
    <name type="scientific">Skermanella cutis</name>
    <dbReference type="NCBI Taxonomy" id="2775420"/>
    <lineage>
        <taxon>Bacteria</taxon>
        <taxon>Pseudomonadati</taxon>
        <taxon>Pseudomonadota</taxon>
        <taxon>Alphaproteobacteria</taxon>
        <taxon>Rhodospirillales</taxon>
        <taxon>Azospirillaceae</taxon>
        <taxon>Skermanella</taxon>
    </lineage>
</organism>
<dbReference type="EMBL" id="CP067420">
    <property type="protein sequence ID" value="QQP92659.1"/>
    <property type="molecule type" value="Genomic_DNA"/>
</dbReference>
<evidence type="ECO:0000313" key="2">
    <source>
        <dbReference type="Proteomes" id="UP000595197"/>
    </source>
</evidence>
<accession>A0ABX7BET4</accession>
<dbReference type="RefSeq" id="WP_201081740.1">
    <property type="nucleotide sequence ID" value="NZ_CP067420.1"/>
</dbReference>
<dbReference type="SUPFAM" id="SSF143011">
    <property type="entry name" value="RelE-like"/>
    <property type="match status" value="1"/>
</dbReference>
<protein>
    <submittedName>
        <fullName evidence="1">Uncharacterized protein</fullName>
    </submittedName>
</protein>
<name>A0ABX7BET4_9PROT</name>
<proteinExistence type="predicted"/>
<gene>
    <name evidence="1" type="ORF">IGS68_10120</name>
</gene>
<keyword evidence="2" id="KW-1185">Reference proteome</keyword>
<dbReference type="InterPro" id="IPR035093">
    <property type="entry name" value="RelE/ParE_toxin_dom_sf"/>
</dbReference>
<evidence type="ECO:0000313" key="1">
    <source>
        <dbReference type="EMBL" id="QQP92659.1"/>
    </source>
</evidence>
<dbReference type="Proteomes" id="UP000595197">
    <property type="component" value="Chromosome"/>
</dbReference>
<sequence length="83" mass="10057">MTVKLNFDRDVKKYLEFLDPRTQATIRRRLENLRLDDEIGEVEGKYLETVIRDTSPGITVIYQYRERQLMIYRIIVHRQASLR</sequence>
<reference evidence="1" key="1">
    <citation type="submission" date="2021-02" db="EMBL/GenBank/DDBJ databases">
        <title>Skermanella TT6 skin isolate.</title>
        <authorList>
            <person name="Lee K."/>
            <person name="Ganzorig M."/>
        </authorList>
    </citation>
    <scope>NUCLEOTIDE SEQUENCE</scope>
    <source>
        <strain evidence="1">TT6</strain>
    </source>
</reference>